<dbReference type="PROSITE" id="PS50013">
    <property type="entry name" value="CHROMO_2"/>
    <property type="match status" value="1"/>
</dbReference>
<evidence type="ECO:0000313" key="3">
    <source>
        <dbReference type="EMBL" id="CAJ0926551.1"/>
    </source>
</evidence>
<evidence type="ECO:0000256" key="1">
    <source>
        <dbReference type="ARBA" id="ARBA00004123"/>
    </source>
</evidence>
<dbReference type="EMBL" id="CAUEEQ010004036">
    <property type="protein sequence ID" value="CAJ0926551.1"/>
    <property type="molecule type" value="Genomic_DNA"/>
</dbReference>
<dbReference type="Gene3D" id="2.40.50.40">
    <property type="match status" value="1"/>
</dbReference>
<dbReference type="SUPFAM" id="SSF54160">
    <property type="entry name" value="Chromo domain-like"/>
    <property type="match status" value="1"/>
</dbReference>
<evidence type="ECO:0000313" key="4">
    <source>
        <dbReference type="Proteomes" id="UP001176940"/>
    </source>
</evidence>
<protein>
    <recommendedName>
        <fullName evidence="2">Chromo domain-containing protein</fullName>
    </recommendedName>
</protein>
<dbReference type="Proteomes" id="UP001176940">
    <property type="component" value="Unassembled WGS sequence"/>
</dbReference>
<evidence type="ECO:0000259" key="2">
    <source>
        <dbReference type="PROSITE" id="PS50013"/>
    </source>
</evidence>
<dbReference type="InterPro" id="IPR023780">
    <property type="entry name" value="Chromo_domain"/>
</dbReference>
<sequence length="127" mass="14390">MIRGRTLFLVDWKGFGPEERSWEPRENIQAPRILAKFLSSPKRREECKDRGRCGTWGKGGYKTLLGQVFYAKCSSTVALCYHHIEEAPEFSVQAKRSSDGSLENIHVKFDSIEIEVSAIGINVNSEL</sequence>
<accession>A0ABN9KW65</accession>
<comment type="subcellular location">
    <subcellularLocation>
        <location evidence="1">Nucleus</location>
    </subcellularLocation>
</comment>
<name>A0ABN9KW65_9NEOB</name>
<organism evidence="3 4">
    <name type="scientific">Ranitomeya imitator</name>
    <name type="common">mimic poison frog</name>
    <dbReference type="NCBI Taxonomy" id="111125"/>
    <lineage>
        <taxon>Eukaryota</taxon>
        <taxon>Metazoa</taxon>
        <taxon>Chordata</taxon>
        <taxon>Craniata</taxon>
        <taxon>Vertebrata</taxon>
        <taxon>Euteleostomi</taxon>
        <taxon>Amphibia</taxon>
        <taxon>Batrachia</taxon>
        <taxon>Anura</taxon>
        <taxon>Neobatrachia</taxon>
        <taxon>Hyloidea</taxon>
        <taxon>Dendrobatidae</taxon>
        <taxon>Dendrobatinae</taxon>
        <taxon>Ranitomeya</taxon>
    </lineage>
</organism>
<keyword evidence="4" id="KW-1185">Reference proteome</keyword>
<proteinExistence type="predicted"/>
<gene>
    <name evidence="3" type="ORF">RIMI_LOCUS2805931</name>
</gene>
<reference evidence="3" key="1">
    <citation type="submission" date="2023-07" db="EMBL/GenBank/DDBJ databases">
        <authorList>
            <person name="Stuckert A."/>
        </authorList>
    </citation>
    <scope>NUCLEOTIDE SEQUENCE</scope>
</reference>
<dbReference type="Pfam" id="PF00385">
    <property type="entry name" value="Chromo"/>
    <property type="match status" value="1"/>
</dbReference>
<feature type="domain" description="Chromo" evidence="2">
    <location>
        <begin position="1"/>
        <end position="49"/>
    </location>
</feature>
<dbReference type="InterPro" id="IPR000953">
    <property type="entry name" value="Chromo/chromo_shadow_dom"/>
</dbReference>
<dbReference type="InterPro" id="IPR016197">
    <property type="entry name" value="Chromo-like_dom_sf"/>
</dbReference>
<comment type="caution">
    <text evidence="3">The sequence shown here is derived from an EMBL/GenBank/DDBJ whole genome shotgun (WGS) entry which is preliminary data.</text>
</comment>